<comment type="similarity">
    <text evidence="3">Belongs to the krueppel C2H2-type zinc-finger protein family.</text>
</comment>
<dbReference type="SUPFAM" id="SSF57667">
    <property type="entry name" value="beta-beta-alpha zinc fingers"/>
    <property type="match status" value="16"/>
</dbReference>
<dbReference type="InterPro" id="IPR013087">
    <property type="entry name" value="Znf_C2H2_type"/>
</dbReference>
<dbReference type="GO" id="GO:0000981">
    <property type="term" value="F:DNA-binding transcription factor activity, RNA polymerase II-specific"/>
    <property type="evidence" value="ECO:0007669"/>
    <property type="project" value="TreeGrafter"/>
</dbReference>
<keyword evidence="5" id="KW-0677">Repeat</keyword>
<evidence type="ECO:0000256" key="10">
    <source>
        <dbReference type="ARBA" id="ARBA00023163"/>
    </source>
</evidence>
<feature type="domain" description="C2H2-type" evidence="14">
    <location>
        <begin position="1098"/>
        <end position="1125"/>
    </location>
</feature>
<feature type="domain" description="C2H2-type" evidence="14">
    <location>
        <begin position="83"/>
        <end position="110"/>
    </location>
</feature>
<dbReference type="FunFam" id="3.30.160.60:FF:000573">
    <property type="entry name" value="Putative zinc finger protein 236"/>
    <property type="match status" value="2"/>
</dbReference>
<evidence type="ECO:0000259" key="14">
    <source>
        <dbReference type="PROSITE" id="PS50157"/>
    </source>
</evidence>
<evidence type="ECO:0000256" key="4">
    <source>
        <dbReference type="ARBA" id="ARBA00022723"/>
    </source>
</evidence>
<dbReference type="InterPro" id="IPR036236">
    <property type="entry name" value="Znf_C2H2_sf"/>
</dbReference>
<feature type="domain" description="C2H2-type" evidence="14">
    <location>
        <begin position="1529"/>
        <end position="1551"/>
    </location>
</feature>
<dbReference type="GO" id="GO:0008270">
    <property type="term" value="F:zinc ion binding"/>
    <property type="evidence" value="ECO:0007669"/>
    <property type="project" value="UniProtKB-KW"/>
</dbReference>
<dbReference type="FunFam" id="3.30.160.60:FF:000376">
    <property type="entry name" value="Zinc finger protein 236"/>
    <property type="match status" value="2"/>
</dbReference>
<dbReference type="FunFam" id="3.30.160.60:FF:001818">
    <property type="entry name" value="GDNF-inducible zinc finger protein 1 isoform X1"/>
    <property type="match status" value="2"/>
</dbReference>
<keyword evidence="16" id="KW-1185">Reference proteome</keyword>
<feature type="domain" description="C2H2-type" evidence="14">
    <location>
        <begin position="840"/>
        <end position="867"/>
    </location>
</feature>
<dbReference type="Ensembl" id="ENSHCOT00000000931.1">
    <property type="protein sequence ID" value="ENSHCOP00000008062.1"/>
    <property type="gene ID" value="ENSHCOG00000010282.1"/>
</dbReference>
<proteinExistence type="inferred from homology"/>
<feature type="domain" description="C2H2-type" evidence="14">
    <location>
        <begin position="156"/>
        <end position="183"/>
    </location>
</feature>
<dbReference type="FunFam" id="3.30.160.60:FF:001156">
    <property type="entry name" value="Zinc finger protein 407"/>
    <property type="match status" value="1"/>
</dbReference>
<feature type="domain" description="C2H2-type" evidence="14">
    <location>
        <begin position="1042"/>
        <end position="1069"/>
    </location>
</feature>
<evidence type="ECO:0000256" key="12">
    <source>
        <dbReference type="PROSITE-ProRule" id="PRU00042"/>
    </source>
</evidence>
<reference evidence="15" key="1">
    <citation type="submission" date="2025-08" db="UniProtKB">
        <authorList>
            <consortium name="Ensembl"/>
        </authorList>
    </citation>
    <scope>IDENTIFICATION</scope>
</reference>
<keyword evidence="9" id="KW-0238">DNA-binding</keyword>
<feature type="domain" description="C2H2-type" evidence="14">
    <location>
        <begin position="868"/>
        <end position="895"/>
    </location>
</feature>
<keyword evidence="7" id="KW-0862">Zinc</keyword>
<feature type="domain" description="C2H2-type" evidence="14">
    <location>
        <begin position="1565"/>
        <end position="1592"/>
    </location>
</feature>
<comment type="subcellular location">
    <subcellularLocation>
        <location evidence="2">Nucleus</location>
    </subcellularLocation>
</comment>
<feature type="domain" description="C2H2-type" evidence="14">
    <location>
        <begin position="1621"/>
        <end position="1644"/>
    </location>
</feature>
<feature type="domain" description="C2H2-type" evidence="14">
    <location>
        <begin position="922"/>
        <end position="950"/>
    </location>
</feature>
<evidence type="ECO:0000256" key="1">
    <source>
        <dbReference type="ARBA" id="ARBA00003767"/>
    </source>
</evidence>
<organism evidence="15 16">
    <name type="scientific">Hippocampus comes</name>
    <name type="common">Tiger tail seahorse</name>
    <dbReference type="NCBI Taxonomy" id="109280"/>
    <lineage>
        <taxon>Eukaryota</taxon>
        <taxon>Metazoa</taxon>
        <taxon>Chordata</taxon>
        <taxon>Craniata</taxon>
        <taxon>Vertebrata</taxon>
        <taxon>Euteleostomi</taxon>
        <taxon>Actinopterygii</taxon>
        <taxon>Neopterygii</taxon>
        <taxon>Teleostei</taxon>
        <taxon>Neoteleostei</taxon>
        <taxon>Acanthomorphata</taxon>
        <taxon>Syngnathiaria</taxon>
        <taxon>Syngnathiformes</taxon>
        <taxon>Syngnathoidei</taxon>
        <taxon>Syngnathidae</taxon>
        <taxon>Hippocampus</taxon>
    </lineage>
</organism>
<feature type="domain" description="C2H2-type" evidence="14">
    <location>
        <begin position="1070"/>
        <end position="1097"/>
    </location>
</feature>
<feature type="domain" description="C2H2-type" evidence="14">
    <location>
        <begin position="1593"/>
        <end position="1620"/>
    </location>
</feature>
<reference evidence="15" key="2">
    <citation type="submission" date="2025-09" db="UniProtKB">
        <authorList>
            <consortium name="Ensembl"/>
        </authorList>
    </citation>
    <scope>IDENTIFICATION</scope>
</reference>
<feature type="domain" description="C2H2-type" evidence="14">
    <location>
        <begin position="212"/>
        <end position="240"/>
    </location>
</feature>
<dbReference type="STRING" id="109280.ENSHCOP00000008062"/>
<feature type="domain" description="C2H2-type" evidence="14">
    <location>
        <begin position="28"/>
        <end position="55"/>
    </location>
</feature>
<evidence type="ECO:0000256" key="11">
    <source>
        <dbReference type="ARBA" id="ARBA00023242"/>
    </source>
</evidence>
<evidence type="ECO:0000256" key="2">
    <source>
        <dbReference type="ARBA" id="ARBA00004123"/>
    </source>
</evidence>
<feature type="domain" description="C2H2-type" evidence="14">
    <location>
        <begin position="608"/>
        <end position="635"/>
    </location>
</feature>
<feature type="domain" description="C2H2-type" evidence="14">
    <location>
        <begin position="580"/>
        <end position="607"/>
    </location>
</feature>
<dbReference type="Proteomes" id="UP000264820">
    <property type="component" value="Unplaced"/>
</dbReference>
<dbReference type="PROSITE" id="PS00028">
    <property type="entry name" value="ZINC_FINGER_C2H2_1"/>
    <property type="match status" value="29"/>
</dbReference>
<sequence>CTICSQIFTTESQLQRHLREHEINDKPHRCDQCPQTFNVEFNLTLHKSTHTTSDFTCPVCNKKFSRIASLKSHTMLHEREENLICTECGDEFVLQSQLSLHSEDHRKELSGIKVYTCKTCGKELKTSAHLKEHMKCHIKISSRNYKKNIDRSGFTNSCHHCGKAFKKPSQLVRHIRIHTGERPFKCTHCSKAFNQKVVLQTHMVRHTGEKPHLCMFCPASFSQKGNLHSHVQRVHSEAKGVPLFPCMDCSCVFKKLGSLNAHIGKMHISVIDVPSSTLTDTAGPAGSDGTEAVTDVIQQLLELSEQVNGETAQPQPPEPAVAMESAINQDILQVSQKHFPPTPNAHPMLSHTHLSSKVSGLRCPLLFLGSIREENGIRWHGCPYCSKEFKKPSDLVRHIRIHTHEKPFKCKQCFRAFAVNSTLTAHMKTHTGIKAFECQCCLKCFSTSGSMKVHMRLHTGVRPFSCPHCDKIFRTSGHRKTHIASHFKSLQQKKHRFPRKANKAKVSKSNLPLPDIPLQEPILITDFGLIPSQNPRLAFQQYLEVVGSDRPYKCQFCNKAYKKSSHLKQHIRSHTGERPYKCVQCGRGFASSGVLKAHIRTHSGLKAYKCVMCDTTFTTSGSLRRHMTTHSDLRPYMCPYCQKTFKSSPNCRKHMKTHRYELAQQLQPQSAEDPLEAGTVPHDMQVEMEGNSLQQPPATSCEQQNMLGLGQAEGVNGGQPVILEAQLTNQPLVQGEGNKRMVTHNHQEYRTLARNSKQCFTMTESSYTQSQFSTVQQLQDSSTLESQALSSSFPPPTLLHVSNAEVTNGLLQQNSQGELQLDTEPHDYQEDCEDNSKRAYRCTWCNKGFKKSSHLKQHLRSHTGEKPFRCHLCGRAFVSAGVLKSHLNTHTGVKPFKCNVCDASFTTNGSLNRHMIIHVKSFKCSTCDESFRTSLLCKKHMRKEHAIEDQTLSSFASVIGLEGRDVEEDEDEEDEGDQKTSKRRGMEIITFTEEQAAELAKDPGEEASVSERILSQSAAERDRISEIKDKAVVLETEPKFANCCTFCPKSFKKPSDLVRHIRIHTGERPYKCDECGKSFTVKSTLDCHVKTHTGQKLVNCHMCNTSFSTKGSLKVHMRLHTGSKPFKCPFCDLRFRTSGHRKTHIQCHFRANGANRKSKPSEALQTVGLLQTSNPDNIYLPANQVLTGQFDQNLLQSGLVGQAILPASMSGIGDVNVSLSDGLTTLEGIHLQLTPANLVCPNVQISGIDTSNLNNITLQIDHALLQQTLQQGGLLSQPLSVDTGLVLHSGSQLMSTGDASVSANVVLQPLTSLGLQPSTIAPAQVTMAGLSEQDTAGSQDLSHVMGSTGLVSGGAGSQEITLTINNSSLTHALAQVQATPSASNTSSGNPQEITLTISVTSLPSSTSLSHSTSSQSLVLSPGSVANDGSVTLTLSDAQGMLDGVTVNLNTQGQAFPAVLNDSNLQSGQQAIAGQPVILVSHHSQSVMGTSDSGYNAENQHKCFYCNFLCPNANSLRRHCRQAHSKDRCHVCSICNKAFKRAMHLKEHERVHQPGPSPSSLRPRLFSCSSCGKAFPKRSQLERHNRTHTGERPFKCPQCDKAFNQKSSLQVHMVKHTGKKPFKCEICSIRFTQKSNMRHHMKRAHGYGQIQDVALRQEEPTTQVTVTPELDLEVVPESSGDWQTVFP</sequence>
<feature type="domain" description="C2H2-type" evidence="14">
    <location>
        <begin position="1"/>
        <end position="27"/>
    </location>
</feature>
<evidence type="ECO:0000256" key="13">
    <source>
        <dbReference type="SAM" id="MobiDB-lite"/>
    </source>
</evidence>
<dbReference type="FunFam" id="3.30.160.60:FF:000385">
    <property type="entry name" value="Zinc finger protein 236 variant"/>
    <property type="match status" value="1"/>
</dbReference>
<dbReference type="FunFam" id="3.30.160.60:FF:000481">
    <property type="entry name" value="zinc finger protein 236"/>
    <property type="match status" value="1"/>
</dbReference>
<dbReference type="FunFam" id="3.30.160.60:FF:000264">
    <property type="entry name" value="Zinc finger protein 236"/>
    <property type="match status" value="2"/>
</dbReference>
<dbReference type="PROSITE" id="PS50157">
    <property type="entry name" value="ZINC_FINGER_C2H2_2"/>
    <property type="match status" value="27"/>
</dbReference>
<dbReference type="FunFam" id="3.30.160.60:FF:000226">
    <property type="entry name" value="Zinc finger protein 236 variant"/>
    <property type="match status" value="2"/>
</dbReference>
<dbReference type="Gene3D" id="3.30.160.60">
    <property type="entry name" value="Classic Zinc Finger"/>
    <property type="match status" value="25"/>
</dbReference>
<dbReference type="Pfam" id="PF00096">
    <property type="entry name" value="zf-C2H2"/>
    <property type="match status" value="21"/>
</dbReference>
<dbReference type="GO" id="GO:0005634">
    <property type="term" value="C:nucleus"/>
    <property type="evidence" value="ECO:0007669"/>
    <property type="project" value="UniProtKB-SubCell"/>
</dbReference>
<dbReference type="PANTHER" id="PTHR24396:SF21">
    <property type="entry name" value="ZINC FINGER PROTEIN 236"/>
    <property type="match status" value="1"/>
</dbReference>
<feature type="domain" description="C2H2-type" evidence="14">
    <location>
        <begin position="552"/>
        <end position="579"/>
    </location>
</feature>
<protein>
    <submittedName>
        <fullName evidence="15">Zinc finger protein 236</fullName>
    </submittedName>
</protein>
<dbReference type="FunFam" id="3.30.160.60:FF:000597">
    <property type="entry name" value="zinc finger protein 236 isoform X3"/>
    <property type="match status" value="1"/>
</dbReference>
<keyword evidence="4" id="KW-0479">Metal-binding</keyword>
<dbReference type="FunFam" id="3.30.160.60:FF:001115">
    <property type="entry name" value="Zinc finger protein 236"/>
    <property type="match status" value="1"/>
</dbReference>
<feature type="domain" description="C2H2-type" evidence="14">
    <location>
        <begin position="896"/>
        <end position="923"/>
    </location>
</feature>
<feature type="domain" description="C2H2-type" evidence="14">
    <location>
        <begin position="184"/>
        <end position="211"/>
    </location>
</feature>
<dbReference type="InterPro" id="IPR051643">
    <property type="entry name" value="Transcr_Reg_ZincFinger"/>
</dbReference>
<evidence type="ECO:0000256" key="7">
    <source>
        <dbReference type="ARBA" id="ARBA00022833"/>
    </source>
</evidence>
<evidence type="ECO:0000256" key="8">
    <source>
        <dbReference type="ARBA" id="ARBA00023015"/>
    </source>
</evidence>
<feature type="domain" description="C2H2-type" evidence="14">
    <location>
        <begin position="408"/>
        <end position="435"/>
    </location>
</feature>
<dbReference type="OMA" id="HEINDKP"/>
<evidence type="ECO:0000256" key="6">
    <source>
        <dbReference type="ARBA" id="ARBA00022771"/>
    </source>
</evidence>
<feature type="domain" description="C2H2-type" evidence="14">
    <location>
        <begin position="436"/>
        <end position="463"/>
    </location>
</feature>
<evidence type="ECO:0000313" key="16">
    <source>
        <dbReference type="Proteomes" id="UP000264820"/>
    </source>
</evidence>
<dbReference type="PANTHER" id="PTHR24396">
    <property type="entry name" value="ZINC FINGER PROTEIN"/>
    <property type="match status" value="1"/>
</dbReference>
<feature type="region of interest" description="Disordered" evidence="13">
    <location>
        <begin position="963"/>
        <end position="984"/>
    </location>
</feature>
<dbReference type="GeneTree" id="ENSGT00940000156787"/>
<feature type="domain" description="C2H2-type" evidence="14">
    <location>
        <begin position="636"/>
        <end position="663"/>
    </location>
</feature>
<keyword evidence="6 12" id="KW-0863">Zinc-finger</keyword>
<keyword evidence="11" id="KW-0539">Nucleus</keyword>
<evidence type="ECO:0000256" key="9">
    <source>
        <dbReference type="ARBA" id="ARBA00023125"/>
    </source>
</evidence>
<dbReference type="FunFam" id="3.30.160.60:FF:001267">
    <property type="entry name" value="Zinc finger protein 236"/>
    <property type="match status" value="1"/>
</dbReference>
<dbReference type="SMART" id="SM00355">
    <property type="entry name" value="ZnF_C2H2"/>
    <property type="match status" value="30"/>
</dbReference>
<dbReference type="FunFam" id="3.30.160.60:FF:002169">
    <property type="entry name" value="Zgc:174573"/>
    <property type="match status" value="1"/>
</dbReference>
<dbReference type="FunFam" id="3.30.160.60:FF:000065">
    <property type="entry name" value="B-cell CLL/lymphoma 6, member B"/>
    <property type="match status" value="1"/>
</dbReference>
<dbReference type="FunFam" id="3.30.160.60:FF:000753">
    <property type="entry name" value="zinc finger protein 236 isoform X2"/>
    <property type="match status" value="1"/>
</dbReference>
<evidence type="ECO:0000256" key="3">
    <source>
        <dbReference type="ARBA" id="ARBA00006991"/>
    </source>
</evidence>
<dbReference type="Pfam" id="PF13912">
    <property type="entry name" value="zf-C2H2_6"/>
    <property type="match status" value="1"/>
</dbReference>
<keyword evidence="10" id="KW-0804">Transcription</keyword>
<name>A0A3Q2XUV4_HIPCM</name>
<evidence type="ECO:0000313" key="15">
    <source>
        <dbReference type="Ensembl" id="ENSHCOP00000008062.1"/>
    </source>
</evidence>
<feature type="compositionally biased region" description="Acidic residues" evidence="13">
    <location>
        <begin position="965"/>
        <end position="976"/>
    </location>
</feature>
<comment type="function">
    <text evidence="1">May be involved in transcriptional regulation.</text>
</comment>
<feature type="domain" description="C2H2-type" evidence="14">
    <location>
        <begin position="55"/>
        <end position="82"/>
    </location>
</feature>
<feature type="domain" description="C2H2-type" evidence="14">
    <location>
        <begin position="115"/>
        <end position="137"/>
    </location>
</feature>
<keyword evidence="8" id="KW-0805">Transcription regulation</keyword>
<feature type="domain" description="C2H2-type" evidence="14">
    <location>
        <begin position="380"/>
        <end position="407"/>
    </location>
</feature>
<dbReference type="GO" id="GO:0000978">
    <property type="term" value="F:RNA polymerase II cis-regulatory region sequence-specific DNA binding"/>
    <property type="evidence" value="ECO:0007669"/>
    <property type="project" value="TreeGrafter"/>
</dbReference>
<evidence type="ECO:0000256" key="5">
    <source>
        <dbReference type="ARBA" id="ARBA00022737"/>
    </source>
</evidence>
<feature type="domain" description="C2H2-type" evidence="14">
    <location>
        <begin position="464"/>
        <end position="486"/>
    </location>
</feature>
<accession>A0A3Q2XUV4</accession>
<dbReference type="FunFam" id="3.30.160.60:FF:000301">
    <property type="entry name" value="Zinc finger protein 236"/>
    <property type="match status" value="2"/>
</dbReference>